<dbReference type="GO" id="GO:0006412">
    <property type="term" value="P:translation"/>
    <property type="evidence" value="ECO:0007669"/>
    <property type="project" value="UniProtKB-UniRule"/>
</dbReference>
<keyword evidence="3" id="KW-0648">Protein biosynthesis</keyword>
<dbReference type="CDD" id="cd00487">
    <property type="entry name" value="Pep_deformylase"/>
    <property type="match status" value="1"/>
</dbReference>
<organism evidence="4 5">
    <name type="scientific">Tindallia californiensis</name>
    <dbReference type="NCBI Taxonomy" id="159292"/>
    <lineage>
        <taxon>Bacteria</taxon>
        <taxon>Bacillati</taxon>
        <taxon>Bacillota</taxon>
        <taxon>Clostridia</taxon>
        <taxon>Peptostreptococcales</taxon>
        <taxon>Tindalliaceae</taxon>
        <taxon>Tindallia</taxon>
    </lineage>
</organism>
<dbReference type="GO" id="GO:0042586">
    <property type="term" value="F:peptide deformylase activity"/>
    <property type="evidence" value="ECO:0007669"/>
    <property type="project" value="UniProtKB-UniRule"/>
</dbReference>
<dbReference type="InterPro" id="IPR036821">
    <property type="entry name" value="Peptide_deformylase_sf"/>
</dbReference>
<comment type="cofactor">
    <cofactor evidence="3">
        <name>Fe(2+)</name>
        <dbReference type="ChEBI" id="CHEBI:29033"/>
    </cofactor>
    <text evidence="3">Binds 1 Fe(2+) ion.</text>
</comment>
<dbReference type="NCBIfam" id="TIGR00079">
    <property type="entry name" value="pept_deformyl"/>
    <property type="match status" value="1"/>
</dbReference>
<comment type="similarity">
    <text evidence="1 3">Belongs to the polypeptide deformylase family.</text>
</comment>
<comment type="catalytic activity">
    <reaction evidence="3">
        <text>N-terminal N-formyl-L-methionyl-[peptide] + H2O = N-terminal L-methionyl-[peptide] + formate</text>
        <dbReference type="Rhea" id="RHEA:24420"/>
        <dbReference type="Rhea" id="RHEA-COMP:10639"/>
        <dbReference type="Rhea" id="RHEA-COMP:10640"/>
        <dbReference type="ChEBI" id="CHEBI:15377"/>
        <dbReference type="ChEBI" id="CHEBI:15740"/>
        <dbReference type="ChEBI" id="CHEBI:49298"/>
        <dbReference type="ChEBI" id="CHEBI:64731"/>
        <dbReference type="EC" id="3.5.1.88"/>
    </reaction>
</comment>
<dbReference type="OrthoDB" id="9784988at2"/>
<evidence type="ECO:0000256" key="1">
    <source>
        <dbReference type="ARBA" id="ARBA00010759"/>
    </source>
</evidence>
<proteinExistence type="inferred from homology"/>
<reference evidence="4 5" key="1">
    <citation type="submission" date="2016-10" db="EMBL/GenBank/DDBJ databases">
        <authorList>
            <person name="de Groot N.N."/>
        </authorList>
    </citation>
    <scope>NUCLEOTIDE SEQUENCE [LARGE SCALE GENOMIC DNA]</scope>
    <source>
        <strain evidence="4 5">APO</strain>
    </source>
</reference>
<keyword evidence="2 3" id="KW-0408">Iron</keyword>
<dbReference type="EMBL" id="FNPV01000005">
    <property type="protein sequence ID" value="SDY92686.1"/>
    <property type="molecule type" value="Genomic_DNA"/>
</dbReference>
<dbReference type="Proteomes" id="UP000199230">
    <property type="component" value="Unassembled WGS sequence"/>
</dbReference>
<keyword evidence="3" id="KW-0479">Metal-binding</keyword>
<feature type="active site" evidence="3">
    <location>
        <position position="131"/>
    </location>
</feature>
<dbReference type="HAMAP" id="MF_00163">
    <property type="entry name" value="Pep_deformylase"/>
    <property type="match status" value="1"/>
</dbReference>
<dbReference type="PANTHER" id="PTHR10458">
    <property type="entry name" value="PEPTIDE DEFORMYLASE"/>
    <property type="match status" value="1"/>
</dbReference>
<name>A0A1H3NUS9_9FIRM</name>
<dbReference type="RefSeq" id="WP_093313555.1">
    <property type="nucleotide sequence ID" value="NZ_FNPV01000005.1"/>
</dbReference>
<evidence type="ECO:0000313" key="5">
    <source>
        <dbReference type="Proteomes" id="UP000199230"/>
    </source>
</evidence>
<comment type="function">
    <text evidence="3">Removes the formyl group from the N-terminal Met of newly synthesized proteins. Requires at least a dipeptide for an efficient rate of reaction. N-terminal L-methionine is a prerequisite for activity but the enzyme has broad specificity at other positions.</text>
</comment>
<feature type="binding site" evidence="3">
    <location>
        <position position="88"/>
    </location>
    <ligand>
        <name>Fe cation</name>
        <dbReference type="ChEBI" id="CHEBI:24875"/>
    </ligand>
</feature>
<dbReference type="PRINTS" id="PR01576">
    <property type="entry name" value="PDEFORMYLASE"/>
</dbReference>
<dbReference type="AlphaFoldDB" id="A0A1H3NUS9"/>
<keyword evidence="3" id="KW-0378">Hydrolase</keyword>
<dbReference type="GO" id="GO:0046872">
    <property type="term" value="F:metal ion binding"/>
    <property type="evidence" value="ECO:0007669"/>
    <property type="project" value="UniProtKB-KW"/>
</dbReference>
<feature type="binding site" evidence="3">
    <location>
        <position position="134"/>
    </location>
    <ligand>
        <name>Fe cation</name>
        <dbReference type="ChEBI" id="CHEBI:24875"/>
    </ligand>
</feature>
<dbReference type="InterPro" id="IPR023635">
    <property type="entry name" value="Peptide_deformylase"/>
</dbReference>
<dbReference type="PANTHER" id="PTHR10458:SF22">
    <property type="entry name" value="PEPTIDE DEFORMYLASE"/>
    <property type="match status" value="1"/>
</dbReference>
<evidence type="ECO:0000256" key="3">
    <source>
        <dbReference type="HAMAP-Rule" id="MF_00163"/>
    </source>
</evidence>
<dbReference type="Gene3D" id="3.90.45.10">
    <property type="entry name" value="Peptide deformylase"/>
    <property type="match status" value="1"/>
</dbReference>
<gene>
    <name evidence="3" type="primary">def</name>
    <name evidence="4" type="ORF">SAMN05192546_105305</name>
</gene>
<protein>
    <recommendedName>
        <fullName evidence="3">Peptide deformylase</fullName>
        <shortName evidence="3">PDF</shortName>
        <ecNumber evidence="3">3.5.1.88</ecNumber>
    </recommendedName>
    <alternativeName>
        <fullName evidence="3">Polypeptide deformylase</fullName>
    </alternativeName>
</protein>
<accession>A0A1H3NUS9</accession>
<sequence>MAIRTIRTDKDPILRKQSREVDEINDRILTLLDDMDETMRQAEGVGLAAPQIGVLKRVIVIDIGEGLIEMINPVIIEKDGEQCGPEGCLSIPEQSGIVIRPHRVKVRALNRYNEEYEMEAEDFLARAICHEIDHLNGVLFTDIMLSEEEAESYERVISESNSNEGKKA</sequence>
<evidence type="ECO:0000256" key="2">
    <source>
        <dbReference type="ARBA" id="ARBA00023004"/>
    </source>
</evidence>
<dbReference type="PIRSF" id="PIRSF004749">
    <property type="entry name" value="Pep_def"/>
    <property type="match status" value="1"/>
</dbReference>
<evidence type="ECO:0000313" key="4">
    <source>
        <dbReference type="EMBL" id="SDY92686.1"/>
    </source>
</evidence>
<dbReference type="EC" id="3.5.1.88" evidence="3"/>
<dbReference type="STRING" id="159292.SAMN05192546_105305"/>
<keyword evidence="5" id="KW-1185">Reference proteome</keyword>
<feature type="binding site" evidence="3">
    <location>
        <position position="130"/>
    </location>
    <ligand>
        <name>Fe cation</name>
        <dbReference type="ChEBI" id="CHEBI:24875"/>
    </ligand>
</feature>
<dbReference type="Pfam" id="PF01327">
    <property type="entry name" value="Pep_deformylase"/>
    <property type="match status" value="1"/>
</dbReference>
<dbReference type="SUPFAM" id="SSF56420">
    <property type="entry name" value="Peptide deformylase"/>
    <property type="match status" value="1"/>
</dbReference>
<dbReference type="NCBIfam" id="NF001159">
    <property type="entry name" value="PRK00150.1-3"/>
    <property type="match status" value="1"/>
</dbReference>